<evidence type="ECO:0000313" key="2">
    <source>
        <dbReference type="EMBL" id="PID55968.1"/>
    </source>
</evidence>
<dbReference type="EMBL" id="PDPS01000040">
    <property type="protein sequence ID" value="PID55968.1"/>
    <property type="molecule type" value="Genomic_DNA"/>
</dbReference>
<gene>
    <name evidence="2" type="ORF">CSB45_13520</name>
</gene>
<keyword evidence="1" id="KW-0472">Membrane</keyword>
<reference evidence="2 3" key="1">
    <citation type="submission" date="2017-10" db="EMBL/GenBank/DDBJ databases">
        <title>Novel microbial diversity and functional potential in the marine mammal oral microbiome.</title>
        <authorList>
            <person name="Dudek N.K."/>
            <person name="Sun C.L."/>
            <person name="Burstein D."/>
            <person name="Kantor R.S."/>
            <person name="Aliaga Goltsman D.S."/>
            <person name="Bik E.M."/>
            <person name="Thomas B.C."/>
            <person name="Banfield J.F."/>
            <person name="Relman D.A."/>
        </authorList>
    </citation>
    <scope>NUCLEOTIDE SEQUENCE [LARGE SCALE GENOMIC DNA]</scope>
    <source>
        <strain evidence="2">DOLZORAL124_49_17</strain>
    </source>
</reference>
<accession>A0A2G6E2L4</accession>
<comment type="caution">
    <text evidence="2">The sequence shown here is derived from an EMBL/GenBank/DDBJ whole genome shotgun (WGS) entry which is preliminary data.</text>
</comment>
<dbReference type="AlphaFoldDB" id="A0A2G6E2L4"/>
<feature type="transmembrane region" description="Helical" evidence="1">
    <location>
        <begin position="219"/>
        <end position="242"/>
    </location>
</feature>
<sequence length="315" mass="34832">MPRTADVYKAKEEIEHLKLRRSRGLSPEAREEREQVLKKAIQSRNKLQRRMNLSQLLGSLVVISAVLAIVRALPEGMTSPLAQHSPVAGILGSFAWLLQAPEAAKGLSGDFAALLAPFMAVSFAIERVLETGFNWFEHSSRVLADVLVAPRESLDWIGREYQEAYEATKDAAMAIGIETNPERLEIMNAAEERLAKAEARLRSWMNAPEYIVWKKALSIWFGLLVGLMIAVIGDLGMLRYIGITTPRIVDMMVTGLLLGAGPGPMHDLIGMLQSSKEVIGSLAELAKGKAVREAAEALQRETDALQKQQRRRDSH</sequence>
<feature type="transmembrane region" description="Helical" evidence="1">
    <location>
        <begin position="53"/>
        <end position="74"/>
    </location>
</feature>
<proteinExistence type="predicted"/>
<name>A0A2G6E2L4_9BACT</name>
<protein>
    <submittedName>
        <fullName evidence="2">Uncharacterized protein</fullName>
    </submittedName>
</protein>
<evidence type="ECO:0000313" key="3">
    <source>
        <dbReference type="Proteomes" id="UP000229740"/>
    </source>
</evidence>
<dbReference type="Proteomes" id="UP000229740">
    <property type="component" value="Unassembled WGS sequence"/>
</dbReference>
<keyword evidence="1" id="KW-0812">Transmembrane</keyword>
<organism evidence="2 3">
    <name type="scientific">candidate division KSB3 bacterium</name>
    <dbReference type="NCBI Taxonomy" id="2044937"/>
    <lineage>
        <taxon>Bacteria</taxon>
        <taxon>candidate division KSB3</taxon>
    </lineage>
</organism>
<evidence type="ECO:0000256" key="1">
    <source>
        <dbReference type="SAM" id="Phobius"/>
    </source>
</evidence>
<keyword evidence="1" id="KW-1133">Transmembrane helix</keyword>